<comment type="similarity">
    <text evidence="2">Belongs to the RecX family.</text>
</comment>
<comment type="subcellular location">
    <subcellularLocation>
        <location evidence="1">Cytoplasm</location>
    </subcellularLocation>
</comment>
<dbReference type="PANTHER" id="PTHR33602:SF1">
    <property type="entry name" value="REGULATORY PROTEIN RECX FAMILY PROTEIN"/>
    <property type="match status" value="1"/>
</dbReference>
<dbReference type="InterPro" id="IPR053925">
    <property type="entry name" value="RecX_HTH_3rd"/>
</dbReference>
<dbReference type="InterPro" id="IPR053924">
    <property type="entry name" value="RecX_HTH_2nd"/>
</dbReference>
<dbReference type="EMBL" id="MLJW01000001">
    <property type="protein sequence ID" value="OIR19921.1"/>
    <property type="molecule type" value="Genomic_DNA"/>
</dbReference>
<protein>
    <recommendedName>
        <fullName evidence="3">Regulatory protein RecX</fullName>
    </recommendedName>
</protein>
<dbReference type="HAMAP" id="MF_01114">
    <property type="entry name" value="RecX"/>
    <property type="match status" value="1"/>
</dbReference>
<feature type="domain" description="RecX third three-helical" evidence="6">
    <location>
        <begin position="108"/>
        <end position="153"/>
    </location>
</feature>
<dbReference type="GO" id="GO:0005737">
    <property type="term" value="C:cytoplasm"/>
    <property type="evidence" value="ECO:0007669"/>
    <property type="project" value="UniProtKB-SubCell"/>
</dbReference>
<sequence length="164" mass="18691">MSPHWVQVKSQKKPELSLRVRAMRYLARREHSRAELHGKLLPYVQDGDDLGAVLDELEKKNWLSDVRAATLLVDSKRGRFGTQRIAHELRQKGIAENLIADAIPQLKETELEAAREVWQRKFGVLPQDAREKARQIRFLQSRGFSVDVTLKVLKQASGAEAGED</sequence>
<dbReference type="InterPro" id="IPR036388">
    <property type="entry name" value="WH-like_DNA-bd_sf"/>
</dbReference>
<evidence type="ECO:0000259" key="5">
    <source>
        <dbReference type="Pfam" id="PF02631"/>
    </source>
</evidence>
<dbReference type="PANTHER" id="PTHR33602">
    <property type="entry name" value="REGULATORY PROTEIN RECX FAMILY PROTEIN"/>
    <property type="match status" value="1"/>
</dbReference>
<evidence type="ECO:0000256" key="4">
    <source>
        <dbReference type="ARBA" id="ARBA00022490"/>
    </source>
</evidence>
<name>A0A1J5TG21_9ZZZZ</name>
<dbReference type="GO" id="GO:0006282">
    <property type="term" value="P:regulation of DNA repair"/>
    <property type="evidence" value="ECO:0007669"/>
    <property type="project" value="InterPro"/>
</dbReference>
<evidence type="ECO:0000256" key="2">
    <source>
        <dbReference type="ARBA" id="ARBA00009695"/>
    </source>
</evidence>
<dbReference type="Gene3D" id="1.10.10.10">
    <property type="entry name" value="Winged helix-like DNA-binding domain superfamily/Winged helix DNA-binding domain"/>
    <property type="match status" value="3"/>
</dbReference>
<gene>
    <name evidence="7" type="primary">recX_1</name>
    <name evidence="7" type="ORF">GALL_08060</name>
</gene>
<keyword evidence="4" id="KW-0963">Cytoplasm</keyword>
<comment type="caution">
    <text evidence="7">The sequence shown here is derived from an EMBL/GenBank/DDBJ whole genome shotgun (WGS) entry which is preliminary data.</text>
</comment>
<organism evidence="7">
    <name type="scientific">mine drainage metagenome</name>
    <dbReference type="NCBI Taxonomy" id="410659"/>
    <lineage>
        <taxon>unclassified sequences</taxon>
        <taxon>metagenomes</taxon>
        <taxon>ecological metagenomes</taxon>
    </lineage>
</organism>
<evidence type="ECO:0000256" key="1">
    <source>
        <dbReference type="ARBA" id="ARBA00004496"/>
    </source>
</evidence>
<dbReference type="NCBIfam" id="NF001055">
    <property type="entry name" value="PRK00117.2-5"/>
    <property type="match status" value="1"/>
</dbReference>
<dbReference type="InterPro" id="IPR003783">
    <property type="entry name" value="Regulatory_RecX"/>
</dbReference>
<reference evidence="7" key="1">
    <citation type="submission" date="2016-10" db="EMBL/GenBank/DDBJ databases">
        <title>Sequence of Gallionella enrichment culture.</title>
        <authorList>
            <person name="Poehlein A."/>
            <person name="Muehling M."/>
            <person name="Daniel R."/>
        </authorList>
    </citation>
    <scope>NUCLEOTIDE SEQUENCE</scope>
</reference>
<proteinExistence type="inferred from homology"/>
<evidence type="ECO:0000313" key="7">
    <source>
        <dbReference type="EMBL" id="OIR19921.1"/>
    </source>
</evidence>
<dbReference type="Pfam" id="PF02631">
    <property type="entry name" value="RecX_HTH2"/>
    <property type="match status" value="1"/>
</dbReference>
<dbReference type="Pfam" id="PF21981">
    <property type="entry name" value="RecX_HTH3"/>
    <property type="match status" value="1"/>
</dbReference>
<feature type="domain" description="RecX second three-helical" evidence="5">
    <location>
        <begin position="64"/>
        <end position="102"/>
    </location>
</feature>
<accession>A0A1J5TG21</accession>
<evidence type="ECO:0000259" key="6">
    <source>
        <dbReference type="Pfam" id="PF21981"/>
    </source>
</evidence>
<dbReference type="AlphaFoldDB" id="A0A1J5TG21"/>
<evidence type="ECO:0000256" key="3">
    <source>
        <dbReference type="ARBA" id="ARBA00018111"/>
    </source>
</evidence>